<evidence type="ECO:0000313" key="10">
    <source>
        <dbReference type="EMBL" id="CEG22823.1"/>
    </source>
</evidence>
<dbReference type="EMBL" id="CCXS01000001">
    <property type="protein sequence ID" value="CEG22823.1"/>
    <property type="molecule type" value="Genomic_DNA"/>
</dbReference>
<dbReference type="InterPro" id="IPR023027">
    <property type="entry name" value="Mannitol_DH_CS"/>
</dbReference>
<evidence type="ECO:0000256" key="2">
    <source>
        <dbReference type="ARBA" id="ARBA00012939"/>
    </source>
</evidence>
<evidence type="ECO:0000256" key="4">
    <source>
        <dbReference type="ARBA" id="ARBA00023002"/>
    </source>
</evidence>
<organism evidence="10 11">
    <name type="scientific">Planococcus massiliensis</name>
    <dbReference type="NCBI Taxonomy" id="1499687"/>
    <lineage>
        <taxon>Bacteria</taxon>
        <taxon>Bacillati</taxon>
        <taxon>Bacillota</taxon>
        <taxon>Bacilli</taxon>
        <taxon>Bacillales</taxon>
        <taxon>Caryophanaceae</taxon>
        <taxon>Planococcus</taxon>
    </lineage>
</organism>
<sequence length="384" mass="42626">MKAVHFGAGNIGRGFIGALLYESDYETVFLDVNGAVVDALNERNSYEVTLMGSEQQTIRVGKVHGINTLSHPAEGAEAIAQTDLVTAAVGPKVLPMISSLIAEGLRARFKKNPEPLNIIACENMINASSLLKEHVYTHLSEEEREMADRLIAFPNAAVDRIVPDQTSDDVLAVAVEPYYEWVVEKPAIKGAVPAVEGITYVDDLSAFIERKLFTVNTGHTVPAYFGRYKGFQTIYDAMQDEEIEELLRGALGETGEVIIQEHGFDRAEHEAYIQKIIGRFQNPNISDHVTRVGRGPLRKLGKNDRLIRPASLYWQLTGKEPIHLATVIAAVLLYVNDEDPEAKQLQEMIAAEGFEKTLQKVAELEADNPLIPIILKRVDELRRK</sequence>
<dbReference type="GO" id="GO:0019592">
    <property type="term" value="P:mannitol catabolic process"/>
    <property type="evidence" value="ECO:0007669"/>
    <property type="project" value="TreeGrafter"/>
</dbReference>
<evidence type="ECO:0000256" key="7">
    <source>
        <dbReference type="HAMAP-Rule" id="MF_00196"/>
    </source>
</evidence>
<evidence type="ECO:0000259" key="8">
    <source>
        <dbReference type="Pfam" id="PF01232"/>
    </source>
</evidence>
<dbReference type="GO" id="GO:0005829">
    <property type="term" value="C:cytosol"/>
    <property type="evidence" value="ECO:0007669"/>
    <property type="project" value="TreeGrafter"/>
</dbReference>
<dbReference type="InterPro" id="IPR013131">
    <property type="entry name" value="Mannitol_DH_N"/>
</dbReference>
<evidence type="ECO:0000259" key="9">
    <source>
        <dbReference type="Pfam" id="PF08125"/>
    </source>
</evidence>
<gene>
    <name evidence="7 10" type="primary">mtlD</name>
    <name evidence="10" type="ORF">BN1080_01758</name>
</gene>
<accession>A0A098EKH5</accession>
<feature type="domain" description="Mannitol dehydrogenase N-terminal" evidence="8">
    <location>
        <begin position="1"/>
        <end position="196"/>
    </location>
</feature>
<comment type="catalytic activity">
    <reaction evidence="6 7">
        <text>D-mannitol 1-phosphate + NAD(+) = beta-D-fructose 6-phosphate + NADH + H(+)</text>
        <dbReference type="Rhea" id="RHEA:19661"/>
        <dbReference type="ChEBI" id="CHEBI:15378"/>
        <dbReference type="ChEBI" id="CHEBI:57540"/>
        <dbReference type="ChEBI" id="CHEBI:57634"/>
        <dbReference type="ChEBI" id="CHEBI:57945"/>
        <dbReference type="ChEBI" id="CHEBI:61381"/>
        <dbReference type="EC" id="1.1.1.17"/>
    </reaction>
</comment>
<dbReference type="EC" id="1.1.1.17" evidence="2 7"/>
<evidence type="ECO:0000256" key="6">
    <source>
        <dbReference type="ARBA" id="ARBA00048615"/>
    </source>
</evidence>
<evidence type="ECO:0000256" key="3">
    <source>
        <dbReference type="ARBA" id="ARBA00016219"/>
    </source>
</evidence>
<dbReference type="Gene3D" id="1.10.1040.10">
    <property type="entry name" value="N-(1-d-carboxylethyl)-l-norvaline Dehydrogenase, domain 2"/>
    <property type="match status" value="1"/>
</dbReference>
<dbReference type="GO" id="GO:0008926">
    <property type="term" value="F:mannitol-1-phosphate 5-dehydrogenase activity"/>
    <property type="evidence" value="ECO:0007669"/>
    <property type="project" value="UniProtKB-UniRule"/>
</dbReference>
<dbReference type="AlphaFoldDB" id="A0A098EKH5"/>
<dbReference type="Gene3D" id="3.40.50.720">
    <property type="entry name" value="NAD(P)-binding Rossmann-like Domain"/>
    <property type="match status" value="1"/>
</dbReference>
<name>A0A098EKH5_9BACL</name>
<dbReference type="InterPro" id="IPR013328">
    <property type="entry name" value="6PGD_dom2"/>
</dbReference>
<keyword evidence="11" id="KW-1185">Reference proteome</keyword>
<dbReference type="HAMAP" id="MF_00196">
    <property type="entry name" value="Mannitol_dehydrog"/>
    <property type="match status" value="1"/>
</dbReference>
<dbReference type="SUPFAM" id="SSF51735">
    <property type="entry name" value="NAD(P)-binding Rossmann-fold domains"/>
    <property type="match status" value="1"/>
</dbReference>
<dbReference type="PANTHER" id="PTHR30524">
    <property type="entry name" value="MANNITOL-1-PHOSPHATE 5-DEHYDROGENASE"/>
    <property type="match status" value="1"/>
</dbReference>
<dbReference type="InterPro" id="IPR036291">
    <property type="entry name" value="NAD(P)-bd_dom_sf"/>
</dbReference>
<evidence type="ECO:0000256" key="5">
    <source>
        <dbReference type="ARBA" id="ARBA00023027"/>
    </source>
</evidence>
<dbReference type="SUPFAM" id="SSF48179">
    <property type="entry name" value="6-phosphogluconate dehydrogenase C-terminal domain-like"/>
    <property type="match status" value="1"/>
</dbReference>
<dbReference type="STRING" id="1499687.BN1080_01758"/>
<dbReference type="Pfam" id="PF01232">
    <property type="entry name" value="Mannitol_dh"/>
    <property type="match status" value="1"/>
</dbReference>
<feature type="binding site" evidence="7">
    <location>
        <begin position="3"/>
        <end position="14"/>
    </location>
    <ligand>
        <name>NAD(+)</name>
        <dbReference type="ChEBI" id="CHEBI:57540"/>
    </ligand>
</feature>
<dbReference type="InterPro" id="IPR013118">
    <property type="entry name" value="Mannitol_DH_C"/>
</dbReference>
<dbReference type="NCBIfam" id="NF002647">
    <property type="entry name" value="PRK02318.1-3"/>
    <property type="match status" value="1"/>
</dbReference>
<keyword evidence="4 7" id="KW-0560">Oxidoreductase</keyword>
<comment type="similarity">
    <text evidence="1 7">Belongs to the mannitol dehydrogenase family.</text>
</comment>
<dbReference type="InterPro" id="IPR008927">
    <property type="entry name" value="6-PGluconate_DH-like_C_sf"/>
</dbReference>
<evidence type="ECO:0000256" key="1">
    <source>
        <dbReference type="ARBA" id="ARBA00006541"/>
    </source>
</evidence>
<dbReference type="PROSITE" id="PS00974">
    <property type="entry name" value="MANNITOL_DHGENASE"/>
    <property type="match status" value="1"/>
</dbReference>
<dbReference type="RefSeq" id="WP_052651643.1">
    <property type="nucleotide sequence ID" value="NZ_CCXS01000001.1"/>
</dbReference>
<dbReference type="OrthoDB" id="271711at2"/>
<dbReference type="InterPro" id="IPR023028">
    <property type="entry name" value="Mannitol_1_phos_5_DH"/>
</dbReference>
<dbReference type="NCBIfam" id="NF002649">
    <property type="entry name" value="PRK02318.2-1"/>
    <property type="match status" value="1"/>
</dbReference>
<dbReference type="Proteomes" id="UP000043699">
    <property type="component" value="Unassembled WGS sequence"/>
</dbReference>
<dbReference type="InterPro" id="IPR000669">
    <property type="entry name" value="Mannitol_DH"/>
</dbReference>
<dbReference type="NCBIfam" id="NF002652">
    <property type="entry name" value="PRK02318.2-5"/>
    <property type="match status" value="1"/>
</dbReference>
<protein>
    <recommendedName>
        <fullName evidence="3 7">Mannitol-1-phosphate 5-dehydrogenase</fullName>
        <ecNumber evidence="2 7">1.1.1.17</ecNumber>
    </recommendedName>
</protein>
<feature type="domain" description="Mannitol dehydrogenase C-terminal" evidence="9">
    <location>
        <begin position="203"/>
        <end position="366"/>
    </location>
</feature>
<dbReference type="PRINTS" id="PR00084">
    <property type="entry name" value="MTLDHDRGNASE"/>
</dbReference>
<evidence type="ECO:0000313" key="11">
    <source>
        <dbReference type="Proteomes" id="UP000043699"/>
    </source>
</evidence>
<keyword evidence="5 7" id="KW-0520">NAD</keyword>
<dbReference type="PANTHER" id="PTHR30524:SF0">
    <property type="entry name" value="ALTRONATE OXIDOREDUCTASE-RELATED"/>
    <property type="match status" value="1"/>
</dbReference>
<dbReference type="NCBIfam" id="NF002646">
    <property type="entry name" value="PRK02318.1-2"/>
    <property type="match status" value="1"/>
</dbReference>
<dbReference type="Pfam" id="PF08125">
    <property type="entry name" value="Mannitol_dh_C"/>
    <property type="match status" value="1"/>
</dbReference>
<proteinExistence type="inferred from homology"/>
<reference evidence="10 11" key="1">
    <citation type="submission" date="2014-09" db="EMBL/GenBank/DDBJ databases">
        <authorList>
            <person name="Urmite Genomes Urmite Genomes"/>
        </authorList>
    </citation>
    <scope>NUCLEOTIDE SEQUENCE [LARGE SCALE GENOMIC DNA]</scope>
    <source>
        <strain evidence="10 11">ES2</strain>
    </source>
</reference>